<evidence type="ECO:0000256" key="1">
    <source>
        <dbReference type="PROSITE-ProRule" id="PRU00267"/>
    </source>
</evidence>
<keyword evidence="5" id="KW-1185">Reference proteome</keyword>
<sequence>MLSAIGQATGRVGGRLAIRTVGRFTAQQALRATPVIPSGIRIAAVFTRNYAAAKTTKTSTTKAKKPAAKKTTAKKTTASKTTKKVTAKAKAAPKKRATKKKATKKKAAKKPARKLKKDMTEEEKVQLRIRKLREVALLKEEPTKLPTSAWTVYLTQRVRDSAKDHTVGGGEKFLLGGIAKQAASDFKGLSEAALEPLTAQAEENKVASSVAHRNWVDSYSPERIHKANLARKLLKKKHSVSSYPISDPRFPKRSLTLYVSYSKTRFFSPELANLSSRERIKTIAGEWKKLGPEERQRFQSIADTDKARYLKEMAAVKEQT</sequence>
<keyword evidence="1" id="KW-0238">DNA-binding</keyword>
<dbReference type="SMART" id="SM00398">
    <property type="entry name" value="HMG"/>
    <property type="match status" value="2"/>
</dbReference>
<evidence type="ECO:0000256" key="2">
    <source>
        <dbReference type="SAM" id="MobiDB-lite"/>
    </source>
</evidence>
<feature type="region of interest" description="Disordered" evidence="2">
    <location>
        <begin position="54"/>
        <end position="119"/>
    </location>
</feature>
<reference evidence="4" key="2">
    <citation type="submission" date="2023-05" db="EMBL/GenBank/DDBJ databases">
        <authorList>
            <consortium name="Lawrence Berkeley National Laboratory"/>
            <person name="Steindorff A."/>
            <person name="Hensen N."/>
            <person name="Bonometti L."/>
            <person name="Westerberg I."/>
            <person name="Brannstrom I.O."/>
            <person name="Guillou S."/>
            <person name="Cros-Aarteil S."/>
            <person name="Calhoun S."/>
            <person name="Haridas S."/>
            <person name="Kuo A."/>
            <person name="Mondo S."/>
            <person name="Pangilinan J."/>
            <person name="Riley R."/>
            <person name="Labutti K."/>
            <person name="Andreopoulos B."/>
            <person name="Lipzen A."/>
            <person name="Chen C."/>
            <person name="Yanf M."/>
            <person name="Daum C."/>
            <person name="Ng V."/>
            <person name="Clum A."/>
            <person name="Ohm R."/>
            <person name="Martin F."/>
            <person name="Silar P."/>
            <person name="Natvig D."/>
            <person name="Lalanne C."/>
            <person name="Gautier V."/>
            <person name="Ament-Velasquez S.L."/>
            <person name="Kruys A."/>
            <person name="Hutchinson M.I."/>
            <person name="Powell A.J."/>
            <person name="Barry K."/>
            <person name="Miller A.N."/>
            <person name="Grigoriev I.V."/>
            <person name="Debuchy R."/>
            <person name="Gladieux P."/>
            <person name="Thoren M.H."/>
            <person name="Johannesson H."/>
        </authorList>
    </citation>
    <scope>NUCLEOTIDE SEQUENCE</scope>
    <source>
        <strain evidence="4">CBS 141.50</strain>
    </source>
</reference>
<feature type="compositionally biased region" description="Basic residues" evidence="2">
    <location>
        <begin position="81"/>
        <end position="116"/>
    </location>
</feature>
<gene>
    <name evidence="4" type="ORF">C8A04DRAFT_27643</name>
</gene>
<dbReference type="Proteomes" id="UP001302676">
    <property type="component" value="Unassembled WGS sequence"/>
</dbReference>
<dbReference type="Gene3D" id="1.10.30.10">
    <property type="entry name" value="High mobility group box domain"/>
    <property type="match status" value="2"/>
</dbReference>
<dbReference type="GO" id="GO:0005634">
    <property type="term" value="C:nucleus"/>
    <property type="evidence" value="ECO:0007669"/>
    <property type="project" value="UniProtKB-UniRule"/>
</dbReference>
<dbReference type="RefSeq" id="XP_062638075.1">
    <property type="nucleotide sequence ID" value="XM_062780355.1"/>
</dbReference>
<evidence type="ECO:0000313" key="5">
    <source>
        <dbReference type="Proteomes" id="UP001302676"/>
    </source>
</evidence>
<dbReference type="Pfam" id="PF00505">
    <property type="entry name" value="HMG_box"/>
    <property type="match status" value="1"/>
</dbReference>
<dbReference type="PROSITE" id="PS50118">
    <property type="entry name" value="HMG_BOX_2"/>
    <property type="match status" value="1"/>
</dbReference>
<dbReference type="GeneID" id="87816968"/>
<dbReference type="GO" id="GO:0003677">
    <property type="term" value="F:DNA binding"/>
    <property type="evidence" value="ECO:0007669"/>
    <property type="project" value="UniProtKB-UniRule"/>
</dbReference>
<feature type="DNA-binding region" description="HMG box" evidence="1">
    <location>
        <begin position="248"/>
        <end position="317"/>
    </location>
</feature>
<dbReference type="EMBL" id="MU853575">
    <property type="protein sequence ID" value="KAK4144704.1"/>
    <property type="molecule type" value="Genomic_DNA"/>
</dbReference>
<accession>A0AAN6V4N1</accession>
<evidence type="ECO:0000259" key="3">
    <source>
        <dbReference type="PROSITE" id="PS50118"/>
    </source>
</evidence>
<organism evidence="4 5">
    <name type="scientific">Dichotomopilus funicola</name>
    <dbReference type="NCBI Taxonomy" id="1934379"/>
    <lineage>
        <taxon>Eukaryota</taxon>
        <taxon>Fungi</taxon>
        <taxon>Dikarya</taxon>
        <taxon>Ascomycota</taxon>
        <taxon>Pezizomycotina</taxon>
        <taxon>Sordariomycetes</taxon>
        <taxon>Sordariomycetidae</taxon>
        <taxon>Sordariales</taxon>
        <taxon>Chaetomiaceae</taxon>
        <taxon>Dichotomopilus</taxon>
    </lineage>
</organism>
<protein>
    <recommendedName>
        <fullName evidence="3">HMG box domain-containing protein</fullName>
    </recommendedName>
</protein>
<dbReference type="SUPFAM" id="SSF47095">
    <property type="entry name" value="HMG-box"/>
    <property type="match status" value="1"/>
</dbReference>
<dbReference type="AlphaFoldDB" id="A0AAN6V4N1"/>
<name>A0AAN6V4N1_9PEZI</name>
<keyword evidence="1" id="KW-0539">Nucleus</keyword>
<feature type="domain" description="HMG box" evidence="3">
    <location>
        <begin position="248"/>
        <end position="317"/>
    </location>
</feature>
<comment type="caution">
    <text evidence="4">The sequence shown here is derived from an EMBL/GenBank/DDBJ whole genome shotgun (WGS) entry which is preliminary data.</text>
</comment>
<evidence type="ECO:0000313" key="4">
    <source>
        <dbReference type="EMBL" id="KAK4144704.1"/>
    </source>
</evidence>
<dbReference type="InterPro" id="IPR036910">
    <property type="entry name" value="HMG_box_dom_sf"/>
</dbReference>
<feature type="compositionally biased region" description="Basic residues" evidence="2">
    <location>
        <begin position="62"/>
        <end position="73"/>
    </location>
</feature>
<reference evidence="4" key="1">
    <citation type="journal article" date="2023" name="Mol. Phylogenet. Evol.">
        <title>Genome-scale phylogeny and comparative genomics of the fungal order Sordariales.</title>
        <authorList>
            <person name="Hensen N."/>
            <person name="Bonometti L."/>
            <person name="Westerberg I."/>
            <person name="Brannstrom I.O."/>
            <person name="Guillou S."/>
            <person name="Cros-Aarteil S."/>
            <person name="Calhoun S."/>
            <person name="Haridas S."/>
            <person name="Kuo A."/>
            <person name="Mondo S."/>
            <person name="Pangilinan J."/>
            <person name="Riley R."/>
            <person name="LaButti K."/>
            <person name="Andreopoulos B."/>
            <person name="Lipzen A."/>
            <person name="Chen C."/>
            <person name="Yan M."/>
            <person name="Daum C."/>
            <person name="Ng V."/>
            <person name="Clum A."/>
            <person name="Steindorff A."/>
            <person name="Ohm R.A."/>
            <person name="Martin F."/>
            <person name="Silar P."/>
            <person name="Natvig D.O."/>
            <person name="Lalanne C."/>
            <person name="Gautier V."/>
            <person name="Ament-Velasquez S.L."/>
            <person name="Kruys A."/>
            <person name="Hutchinson M.I."/>
            <person name="Powell A.J."/>
            <person name="Barry K."/>
            <person name="Miller A.N."/>
            <person name="Grigoriev I.V."/>
            <person name="Debuchy R."/>
            <person name="Gladieux P."/>
            <person name="Hiltunen Thoren M."/>
            <person name="Johannesson H."/>
        </authorList>
    </citation>
    <scope>NUCLEOTIDE SEQUENCE</scope>
    <source>
        <strain evidence="4">CBS 141.50</strain>
    </source>
</reference>
<proteinExistence type="predicted"/>
<dbReference type="InterPro" id="IPR009071">
    <property type="entry name" value="HMG_box_dom"/>
</dbReference>